<evidence type="ECO:0000256" key="5">
    <source>
        <dbReference type="ARBA" id="ARBA00022989"/>
    </source>
</evidence>
<sequence length="470" mass="54818">MKQKNKIMEVYGLWFADLICIVISFVAATYIRFGNFKDMGDQSVHFLVCLCLLLFGTVYNFFIDWNRNFLKRSLWKEAYAVLKYNAIMILVVTFLMVLVKWADVFSRLVLGYFFILNFFLCLAVHMAIKKFLHTYYSSEQNSVKVMVVTQKDLIDTTLNRLEKELDIYYQVVALVCMDENMIGKEIRGIPVVAEKEDLIEVSTQMALDEVFLSLPDISQNKLEHVIRSFSDMGVNCHYNLELPGMDANQSKVDSFGNYTVITYTRFQSSYKRMLIKRWMDIIGGFVGMLIMFVFLPFVAAAIKLNSKGPVFFSQVRIGRNGRRFKIYKFRSMYMDAEERKKELEEQNEMQGLMFKIENDPRITKVGAFLRKTSIDELPQFYNVFKGDMSLVGTRPPTQDEFEKYNQYYRRRISMTPGLTGMWQVSGRSEIEDFDDVVKYDLTYIDNWSLKLDVKILLQTIGVVIFGKGAK</sequence>
<evidence type="ECO:0000313" key="10">
    <source>
        <dbReference type="EMBL" id="XAH73498.1"/>
    </source>
</evidence>
<feature type="domain" description="Bacterial sugar transferase" evidence="9">
    <location>
        <begin position="276"/>
        <end position="464"/>
    </location>
</feature>
<dbReference type="EMBL" id="CP146256">
    <property type="protein sequence ID" value="XAH73498.1"/>
    <property type="molecule type" value="Genomic_DNA"/>
</dbReference>
<feature type="transmembrane region" description="Helical" evidence="8">
    <location>
        <begin position="84"/>
        <end position="102"/>
    </location>
</feature>
<name>A0ABZ3EVU4_9FIRM</name>
<evidence type="ECO:0000256" key="8">
    <source>
        <dbReference type="SAM" id="Phobius"/>
    </source>
</evidence>
<dbReference type="Gene3D" id="3.40.50.720">
    <property type="entry name" value="NAD(P)-binding Rossmann-like Domain"/>
    <property type="match status" value="1"/>
</dbReference>
<gene>
    <name evidence="10" type="ORF">V6984_18650</name>
</gene>
<accession>A0ABZ3EVU4</accession>
<evidence type="ECO:0000256" key="6">
    <source>
        <dbReference type="ARBA" id="ARBA00023136"/>
    </source>
</evidence>
<feature type="transmembrane region" description="Helical" evidence="8">
    <location>
        <begin position="281"/>
        <end position="302"/>
    </location>
</feature>
<dbReference type="InterPro" id="IPR017475">
    <property type="entry name" value="EPS_sugar_tfrase"/>
</dbReference>
<organism evidence="10 11">
    <name type="scientific">Kineothrix sedimenti</name>
    <dbReference type="NCBI Taxonomy" id="3123317"/>
    <lineage>
        <taxon>Bacteria</taxon>
        <taxon>Bacillati</taxon>
        <taxon>Bacillota</taxon>
        <taxon>Clostridia</taxon>
        <taxon>Lachnospirales</taxon>
        <taxon>Lachnospiraceae</taxon>
        <taxon>Kineothrix</taxon>
    </lineage>
</organism>
<keyword evidence="5 8" id="KW-1133">Transmembrane helix</keyword>
<evidence type="ECO:0000256" key="2">
    <source>
        <dbReference type="ARBA" id="ARBA00006464"/>
    </source>
</evidence>
<keyword evidence="3 10" id="KW-0808">Transferase</keyword>
<feature type="transmembrane region" description="Helical" evidence="8">
    <location>
        <begin position="43"/>
        <end position="63"/>
    </location>
</feature>
<dbReference type="Proteomes" id="UP001451571">
    <property type="component" value="Chromosome"/>
</dbReference>
<keyword evidence="4 8" id="KW-0812">Transmembrane</keyword>
<keyword evidence="7" id="KW-0175">Coiled coil</keyword>
<dbReference type="Pfam" id="PF02397">
    <property type="entry name" value="Bac_transf"/>
    <property type="match status" value="1"/>
</dbReference>
<protein>
    <submittedName>
        <fullName evidence="10">Sugar transferase</fullName>
        <ecNumber evidence="10">2.7.8.-</ecNumber>
    </submittedName>
</protein>
<dbReference type="NCBIfam" id="TIGR03025">
    <property type="entry name" value="EPS_sugtrans"/>
    <property type="match status" value="1"/>
</dbReference>
<evidence type="ECO:0000256" key="7">
    <source>
        <dbReference type="SAM" id="Coils"/>
    </source>
</evidence>
<dbReference type="Pfam" id="PF13727">
    <property type="entry name" value="CoA_binding_3"/>
    <property type="match status" value="1"/>
</dbReference>
<dbReference type="RefSeq" id="WP_342757102.1">
    <property type="nucleotide sequence ID" value="NZ_CP146256.1"/>
</dbReference>
<comment type="similarity">
    <text evidence="2">Belongs to the bacterial sugar transferase family.</text>
</comment>
<feature type="transmembrane region" description="Helical" evidence="8">
    <location>
        <begin position="12"/>
        <end position="31"/>
    </location>
</feature>
<reference evidence="10 11" key="1">
    <citation type="submission" date="2024-02" db="EMBL/GenBank/DDBJ databases">
        <title>Bacterial strain from lacustrine sediment.</title>
        <authorList>
            <person name="Petit C."/>
            <person name="Fadhlaoui K."/>
        </authorList>
    </citation>
    <scope>NUCLEOTIDE SEQUENCE [LARGE SCALE GENOMIC DNA]</scope>
    <source>
        <strain evidence="10 11">IPX-CK</strain>
    </source>
</reference>
<evidence type="ECO:0000313" key="11">
    <source>
        <dbReference type="Proteomes" id="UP001451571"/>
    </source>
</evidence>
<proteinExistence type="inferred from homology"/>
<evidence type="ECO:0000259" key="9">
    <source>
        <dbReference type="Pfam" id="PF02397"/>
    </source>
</evidence>
<dbReference type="InterPro" id="IPR003362">
    <property type="entry name" value="Bact_transf"/>
</dbReference>
<feature type="transmembrane region" description="Helical" evidence="8">
    <location>
        <begin position="108"/>
        <end position="128"/>
    </location>
</feature>
<dbReference type="GO" id="GO:0016740">
    <property type="term" value="F:transferase activity"/>
    <property type="evidence" value="ECO:0007669"/>
    <property type="project" value="UniProtKB-KW"/>
</dbReference>
<comment type="subcellular location">
    <subcellularLocation>
        <location evidence="1">Membrane</location>
        <topology evidence="1">Multi-pass membrane protein</topology>
    </subcellularLocation>
</comment>
<dbReference type="PANTHER" id="PTHR30576">
    <property type="entry name" value="COLANIC BIOSYNTHESIS UDP-GLUCOSE LIPID CARRIER TRANSFERASE"/>
    <property type="match status" value="1"/>
</dbReference>
<dbReference type="PANTHER" id="PTHR30576:SF10">
    <property type="entry name" value="SLL5057 PROTEIN"/>
    <property type="match status" value="1"/>
</dbReference>
<evidence type="ECO:0000256" key="4">
    <source>
        <dbReference type="ARBA" id="ARBA00022692"/>
    </source>
</evidence>
<keyword evidence="6 8" id="KW-0472">Membrane</keyword>
<keyword evidence="11" id="KW-1185">Reference proteome</keyword>
<evidence type="ECO:0000256" key="3">
    <source>
        <dbReference type="ARBA" id="ARBA00022679"/>
    </source>
</evidence>
<feature type="coiled-coil region" evidence="7">
    <location>
        <begin position="326"/>
        <end position="353"/>
    </location>
</feature>
<evidence type="ECO:0000256" key="1">
    <source>
        <dbReference type="ARBA" id="ARBA00004141"/>
    </source>
</evidence>
<dbReference type="EC" id="2.7.8.-" evidence="10"/>